<proteinExistence type="predicted"/>
<organism evidence="2 3">
    <name type="scientific">Caldibacillus debilis</name>
    <dbReference type="NCBI Taxonomy" id="301148"/>
    <lineage>
        <taxon>Bacteria</taxon>
        <taxon>Bacillati</taxon>
        <taxon>Bacillota</taxon>
        <taxon>Bacilli</taxon>
        <taxon>Bacillales</taxon>
        <taxon>Bacillaceae</taxon>
        <taxon>Caldibacillus</taxon>
    </lineage>
</organism>
<dbReference type="EMBL" id="LQYT01000036">
    <property type="protein sequence ID" value="KYD20182.1"/>
    <property type="molecule type" value="Genomic_DNA"/>
</dbReference>
<evidence type="ECO:0000313" key="2">
    <source>
        <dbReference type="EMBL" id="KYD20182.1"/>
    </source>
</evidence>
<comment type="caution">
    <text evidence="2">The sequence shown here is derived from an EMBL/GenBank/DDBJ whole genome shotgun (WGS) entry which is preliminary data.</text>
</comment>
<dbReference type="Proteomes" id="UP000075683">
    <property type="component" value="Unassembled WGS sequence"/>
</dbReference>
<reference evidence="2 3" key="1">
    <citation type="submission" date="2016-01" db="EMBL/GenBank/DDBJ databases">
        <title>Draft Genome Sequences of Seven Thermophilic Sporeformers Isolated from Foods.</title>
        <authorList>
            <person name="Berendsen E.M."/>
            <person name="Wells-Bennik M.H."/>
            <person name="Krawcyk A.O."/>
            <person name="De Jong A."/>
            <person name="Holsappel S."/>
            <person name="Eijlander R.T."/>
            <person name="Kuipers O.P."/>
        </authorList>
    </citation>
    <scope>NUCLEOTIDE SEQUENCE [LARGE SCALE GENOMIC DNA]</scope>
    <source>
        <strain evidence="2 3">B4135</strain>
    </source>
</reference>
<accession>A0A150M7K1</accession>
<protein>
    <submittedName>
        <fullName evidence="2">Uncharacterized protein</fullName>
    </submittedName>
</protein>
<gene>
    <name evidence="2" type="ORF">B4135_1958</name>
</gene>
<name>A0A150M7K1_9BACI</name>
<sequence length="43" mass="4855">MEQRSGKNHLSFHSPCRSRRASGLLRRLRAITGENPPGRPAKK</sequence>
<evidence type="ECO:0000256" key="1">
    <source>
        <dbReference type="SAM" id="MobiDB-lite"/>
    </source>
</evidence>
<dbReference type="STRING" id="301148.B4135_1958"/>
<dbReference type="AlphaFoldDB" id="A0A150M7K1"/>
<feature type="region of interest" description="Disordered" evidence="1">
    <location>
        <begin position="1"/>
        <end position="43"/>
    </location>
</feature>
<evidence type="ECO:0000313" key="3">
    <source>
        <dbReference type="Proteomes" id="UP000075683"/>
    </source>
</evidence>